<evidence type="ECO:0000313" key="4">
    <source>
        <dbReference type="Proteomes" id="UP000017148"/>
    </source>
</evidence>
<dbReference type="Proteomes" id="UP000017148">
    <property type="component" value="Unassembled WGS sequence"/>
</dbReference>
<protein>
    <submittedName>
        <fullName evidence="3">Tfp pilus assembly protein PilN</fullName>
    </submittedName>
</protein>
<evidence type="ECO:0000256" key="2">
    <source>
        <dbReference type="SAM" id="Phobius"/>
    </source>
</evidence>
<name>U7D9X1_9BACT</name>
<reference evidence="3 4" key="1">
    <citation type="journal article" date="2013" name="Environ. Microbiol.">
        <title>Genome analysis of Chitinivibrio alkaliphilus gen. nov., sp. nov., a novel extremely haloalkaliphilic anaerobic chitinolytic bacterium from the candidate phylum Termite Group 3.</title>
        <authorList>
            <person name="Sorokin D.Y."/>
            <person name="Gumerov V.M."/>
            <person name="Rakitin A.L."/>
            <person name="Beletsky A.V."/>
            <person name="Damste J.S."/>
            <person name="Muyzer G."/>
            <person name="Mardanov A.V."/>
            <person name="Ravin N.V."/>
        </authorList>
    </citation>
    <scope>NUCLEOTIDE SEQUENCE [LARGE SCALE GENOMIC DNA]</scope>
    <source>
        <strain evidence="3 4">ACht1</strain>
    </source>
</reference>
<gene>
    <name evidence="3" type="ORF">CALK_1841</name>
</gene>
<dbReference type="RefSeq" id="WP_022637272.1">
    <property type="nucleotide sequence ID" value="NZ_ASJR01000016.1"/>
</dbReference>
<feature type="coiled-coil region" evidence="1">
    <location>
        <begin position="367"/>
        <end position="404"/>
    </location>
</feature>
<keyword evidence="2" id="KW-0472">Membrane</keyword>
<keyword evidence="2" id="KW-1133">Transmembrane helix</keyword>
<dbReference type="STRING" id="1313304.CALK_1841"/>
<dbReference type="EMBL" id="ASJR01000016">
    <property type="protein sequence ID" value="ERP31225.1"/>
    <property type="molecule type" value="Genomic_DNA"/>
</dbReference>
<keyword evidence="2" id="KW-0812">Transmembrane</keyword>
<feature type="transmembrane region" description="Helical" evidence="2">
    <location>
        <begin position="341"/>
        <end position="358"/>
    </location>
</feature>
<sequence>MAEAKRQGARDIPGRVGGVVQKLLSREYLVIQVSEYCVRGLVIRKGVRGVEYGAFREVYFDVSGYSLRIKLSRLFEELGKNIPAACLYIGDEVQMLSLDLPFFPQKKMGSNTLRMRDLAYAEAQELQGESHGAYVSAYWVEEEPEVPLVAMDEPLRREALVAVVGEQFYSGVAGVLRGFNKKLVAMTSPDVLGFSLCGKTVATGGVYVVVEWQPGEVCAALVDSGVQKKTVRVPVDRALEQHEQVAQVCSLLVEDPACITEVVVGGEGVESLVWDGSVRGDELVLKKWDCSQDLPRVHGDIPLPPRYMVVCAGAANWFGEKEASLFCTDAQPLGRRLRANIHALPFVVLVVLVMGLLFEYGQLQRRQYDIGLRVESLEEEKEELEERQQQKRRLDRNLRTLTDSVAVMKDRMDLLRGDMPLRLVGQRNFLEDLVLAIPPEVQLMSLVQDSDELYYVEGRTRHVQSVQSLPLHLRDIQGVRDVRLERSEERLHGRGGYGSGRERWYYARLRVHVSERGAL</sequence>
<evidence type="ECO:0000256" key="1">
    <source>
        <dbReference type="SAM" id="Coils"/>
    </source>
</evidence>
<keyword evidence="1" id="KW-0175">Coiled coil</keyword>
<proteinExistence type="predicted"/>
<organism evidence="3 4">
    <name type="scientific">Chitinivibrio alkaliphilus ACht1</name>
    <dbReference type="NCBI Taxonomy" id="1313304"/>
    <lineage>
        <taxon>Bacteria</taxon>
        <taxon>Pseudomonadati</taxon>
        <taxon>Fibrobacterota</taxon>
        <taxon>Chitinivibrionia</taxon>
        <taxon>Chitinivibrionales</taxon>
        <taxon>Chitinivibrionaceae</taxon>
        <taxon>Chitinivibrio</taxon>
    </lineage>
</organism>
<accession>U7D9X1</accession>
<dbReference type="AlphaFoldDB" id="U7D9X1"/>
<comment type="caution">
    <text evidence="3">The sequence shown here is derived from an EMBL/GenBank/DDBJ whole genome shotgun (WGS) entry which is preliminary data.</text>
</comment>
<evidence type="ECO:0000313" key="3">
    <source>
        <dbReference type="EMBL" id="ERP31225.1"/>
    </source>
</evidence>
<keyword evidence="4" id="KW-1185">Reference proteome</keyword>